<reference evidence="2 3" key="1">
    <citation type="submission" date="2022-10" db="EMBL/GenBank/DDBJ databases">
        <title>Luteolibacter arcticus strain CCTCC AB 2014275, whole genome shotgun sequencing project.</title>
        <authorList>
            <person name="Zhao G."/>
            <person name="Shen L."/>
        </authorList>
    </citation>
    <scope>NUCLEOTIDE SEQUENCE [LARGE SCALE GENOMIC DNA]</scope>
    <source>
        <strain evidence="2 3">CCTCC AB 2014275</strain>
    </source>
</reference>
<dbReference type="InterPro" id="IPR014710">
    <property type="entry name" value="RmlC-like_jellyroll"/>
</dbReference>
<dbReference type="Proteomes" id="UP001320876">
    <property type="component" value="Unassembled WGS sequence"/>
</dbReference>
<dbReference type="InterPro" id="IPR011051">
    <property type="entry name" value="RmlC_Cupin_sf"/>
</dbReference>
<dbReference type="CDD" id="cd02219">
    <property type="entry name" value="cupin_YjlB-like"/>
    <property type="match status" value="1"/>
</dbReference>
<dbReference type="InterPro" id="IPR047121">
    <property type="entry name" value="YjiB-like"/>
</dbReference>
<dbReference type="InterPro" id="IPR013096">
    <property type="entry name" value="Cupin_2"/>
</dbReference>
<proteinExistence type="predicted"/>
<dbReference type="PANTHER" id="PTHR36448">
    <property type="entry name" value="BLR7373 PROTEIN"/>
    <property type="match status" value="1"/>
</dbReference>
<keyword evidence="3" id="KW-1185">Reference proteome</keyword>
<evidence type="ECO:0000313" key="2">
    <source>
        <dbReference type="EMBL" id="MCW1924771.1"/>
    </source>
</evidence>
<accession>A0ABT3GMP4</accession>
<evidence type="ECO:0000313" key="3">
    <source>
        <dbReference type="Proteomes" id="UP001320876"/>
    </source>
</evidence>
<dbReference type="InterPro" id="IPR014500">
    <property type="entry name" value="UCP019307_cupin"/>
</dbReference>
<dbReference type="SUPFAM" id="SSF51182">
    <property type="entry name" value="RmlC-like cupins"/>
    <property type="match status" value="1"/>
</dbReference>
<evidence type="ECO:0000259" key="1">
    <source>
        <dbReference type="Pfam" id="PF07883"/>
    </source>
</evidence>
<gene>
    <name evidence="2" type="ORF">OKA05_19555</name>
</gene>
<dbReference type="Pfam" id="PF07883">
    <property type="entry name" value="Cupin_2"/>
    <property type="match status" value="1"/>
</dbReference>
<dbReference type="PANTHER" id="PTHR36448:SF2">
    <property type="entry name" value="CUPIN TYPE-1 DOMAIN-CONTAINING PROTEIN"/>
    <property type="match status" value="1"/>
</dbReference>
<name>A0ABT3GMP4_9BACT</name>
<dbReference type="PIRSF" id="PIRSF019307">
    <property type="entry name" value="UCP019307"/>
    <property type="match status" value="1"/>
</dbReference>
<protein>
    <submittedName>
        <fullName evidence="2">Cupin domain-containing protein</fullName>
    </submittedName>
</protein>
<dbReference type="EMBL" id="JAPDDT010000009">
    <property type="protein sequence ID" value="MCW1924771.1"/>
    <property type="molecule type" value="Genomic_DNA"/>
</dbReference>
<dbReference type="Gene3D" id="2.60.120.10">
    <property type="entry name" value="Jelly Rolls"/>
    <property type="match status" value="1"/>
</dbReference>
<comment type="caution">
    <text evidence="2">The sequence shown here is derived from an EMBL/GenBank/DDBJ whole genome shotgun (WGS) entry which is preliminary data.</text>
</comment>
<sequence length="166" mass="18172">MQIEARLFADDGETPNHPTLPLVIMRGSGVVAEDDPAGWFEERFASHDWKAAWRWGVYPYHHFHTTNHEVLGVVIGEARLMLGGAHGEEFIIRPGDVIVIPAGVGHKCLEASDDFLVVGAYPRGEKPDLVKSSGHAADRQRIAAVPLPAEDPLQGADGPLFDHWKA</sequence>
<feature type="domain" description="Cupin type-2" evidence="1">
    <location>
        <begin position="61"/>
        <end position="113"/>
    </location>
</feature>
<organism evidence="2 3">
    <name type="scientific">Luteolibacter arcticus</name>
    <dbReference type="NCBI Taxonomy" id="1581411"/>
    <lineage>
        <taxon>Bacteria</taxon>
        <taxon>Pseudomonadati</taxon>
        <taxon>Verrucomicrobiota</taxon>
        <taxon>Verrucomicrobiia</taxon>
        <taxon>Verrucomicrobiales</taxon>
        <taxon>Verrucomicrobiaceae</taxon>
        <taxon>Luteolibacter</taxon>
    </lineage>
</organism>
<dbReference type="RefSeq" id="WP_264488880.1">
    <property type="nucleotide sequence ID" value="NZ_JAPDDT010000009.1"/>
</dbReference>